<dbReference type="EMBL" id="CP043424">
    <property type="protein sequence ID" value="QIW12396.1"/>
    <property type="molecule type" value="Genomic_DNA"/>
</dbReference>
<gene>
    <name evidence="2" type="ORF">FZC43_06935</name>
</gene>
<sequence>MKKQIYAEIKHAFSRNLFNINIVDIQDFIDVCKMTKQIDFVEKHNLHKYIGVSFKEVLRREYKDIKSFIDTLQIKYKKKYVANYIFSSIIVEVITNIQDWFDMLYKKFYLPEYKKYEHLAYNINPEQKDALKYSTITRYHIACCTFAIVFFIKMKLKYFDALKWHEQNQDIYPIKTVKYSKPKFKSEVFEKNCYDVLNVFADAKLNHRYVNIHDVIFGYFRKLACKKYQKMILRDNFNYILYKRFDIDISSFIETQRSLKKPIKINIDPNKQISIRDMRNILFSIISAFCSFAEYHDQFMYKLSKNTIRKKRQAIDTFYRENMEYLVSFLKDIYDFNGENYNTINFEYNSHEISGRNNPFIGEGVSFKTMEKRIHDANIKSQDVYLHKQDFGIKRRKQLDRTDYVNKIQELKIYQNHKSDFFMEFFDKSNSLNTNKEELERKLNKFWINEGRLSILITMVLEKILGLKGSRYFNDYSDINRDNKYYQIYKKEILSRFNYEYCVWVSYAADIYDL</sequence>
<evidence type="ECO:0000313" key="3">
    <source>
        <dbReference type="Proteomes" id="UP000681131"/>
    </source>
</evidence>
<protein>
    <submittedName>
        <fullName evidence="2">Uncharacterized protein</fullName>
    </submittedName>
</protein>
<dbReference type="Proteomes" id="UP000681131">
    <property type="component" value="Chromosome"/>
</dbReference>
<evidence type="ECO:0000256" key="1">
    <source>
        <dbReference type="SAM" id="Phobius"/>
    </source>
</evidence>
<accession>A0ABX6KDI7</accession>
<feature type="transmembrane region" description="Helical" evidence="1">
    <location>
        <begin position="81"/>
        <end position="101"/>
    </location>
</feature>
<keyword evidence="1" id="KW-1133">Transmembrane helix</keyword>
<organism evidence="2 3">
    <name type="scientific">Francisella adeliensis</name>
    <dbReference type="NCBI Taxonomy" id="2007306"/>
    <lineage>
        <taxon>Bacteria</taxon>
        <taxon>Pseudomonadati</taxon>
        <taxon>Pseudomonadota</taxon>
        <taxon>Gammaproteobacteria</taxon>
        <taxon>Thiotrichales</taxon>
        <taxon>Francisellaceae</taxon>
        <taxon>Francisella</taxon>
    </lineage>
</organism>
<evidence type="ECO:0000313" key="2">
    <source>
        <dbReference type="EMBL" id="QIW12396.1"/>
    </source>
</evidence>
<proteinExistence type="predicted"/>
<keyword evidence="3" id="KW-1185">Reference proteome</keyword>
<keyword evidence="1" id="KW-0812">Transmembrane</keyword>
<name>A0ABX6KDI7_9GAMM</name>
<keyword evidence="1" id="KW-0472">Membrane</keyword>
<dbReference type="RefSeq" id="WP_200164504.1">
    <property type="nucleotide sequence ID" value="NZ_CP043424.1"/>
</dbReference>
<reference evidence="2 3" key="1">
    <citation type="submission" date="2019-08" db="EMBL/GenBank/DDBJ databases">
        <title>Complete genome sequences of Francisella adeliensis (FSC1325 and FSC1326).</title>
        <authorList>
            <person name="Ohrman C."/>
            <person name="Uneklint I."/>
            <person name="Vallesi A."/>
            <person name="Karlsson L."/>
            <person name="Sjodin A."/>
        </authorList>
    </citation>
    <scope>NUCLEOTIDE SEQUENCE [LARGE SCALE GENOMIC DNA]</scope>
    <source>
        <strain evidence="2 3">FSC1325</strain>
    </source>
</reference>